<dbReference type="InterPro" id="IPR014746">
    <property type="entry name" value="Gln_synth/guanido_kin_cat_dom"/>
</dbReference>
<dbReference type="InterPro" id="IPR036802">
    <property type="entry name" value="ATP-guanido_PTrfase_N_sf"/>
</dbReference>
<keyword evidence="2 6" id="KW-0808">Transferase</keyword>
<feature type="binding site" evidence="6">
    <location>
        <begin position="96"/>
        <end position="100"/>
    </location>
    <ligand>
        <name>ATP</name>
        <dbReference type="ChEBI" id="CHEBI:30616"/>
    </ligand>
</feature>
<evidence type="ECO:0000313" key="11">
    <source>
        <dbReference type="EMBL" id="SDD99476.1"/>
    </source>
</evidence>
<accession>A0A511HES9</accession>
<dbReference type="AlphaFoldDB" id="A0A511HES9"/>
<evidence type="ECO:0000256" key="1">
    <source>
        <dbReference type="ARBA" id="ARBA00006798"/>
    </source>
</evidence>
<evidence type="ECO:0000313" key="10">
    <source>
        <dbReference type="EMBL" id="GEL72053.1"/>
    </source>
</evidence>
<dbReference type="SUPFAM" id="SSF55931">
    <property type="entry name" value="Glutamine synthetase/guanido kinase"/>
    <property type="match status" value="1"/>
</dbReference>
<keyword evidence="12" id="KW-1185">Reference proteome</keyword>
<gene>
    <name evidence="10" type="ORF">MVI01_38370</name>
    <name evidence="11" type="ORF">SAMN04488504_103576</name>
</gene>
<feature type="binding site" evidence="6">
    <location>
        <position position="159"/>
    </location>
    <ligand>
        <name>ATP</name>
        <dbReference type="ChEBI" id="CHEBI:30616"/>
    </ligand>
</feature>
<organism evidence="10 13">
    <name type="scientific">Myxococcus virescens</name>
    <dbReference type="NCBI Taxonomy" id="83456"/>
    <lineage>
        <taxon>Bacteria</taxon>
        <taxon>Pseudomonadati</taxon>
        <taxon>Myxococcota</taxon>
        <taxon>Myxococcia</taxon>
        <taxon>Myxococcales</taxon>
        <taxon>Cystobacterineae</taxon>
        <taxon>Myxococcaceae</taxon>
        <taxon>Myxococcus</taxon>
    </lineage>
</organism>
<feature type="binding site" evidence="6">
    <location>
        <begin position="282"/>
        <end position="287"/>
    </location>
    <ligand>
        <name>ATP</name>
        <dbReference type="ChEBI" id="CHEBI:30616"/>
    </ligand>
</feature>
<dbReference type="InterPro" id="IPR022415">
    <property type="entry name" value="ATP-guanido_PTrfase_AS"/>
</dbReference>
<dbReference type="PROSITE" id="PS51509">
    <property type="entry name" value="PHOSPHAGEN_KINASE_N"/>
    <property type="match status" value="1"/>
</dbReference>
<evidence type="ECO:0000313" key="13">
    <source>
        <dbReference type="Proteomes" id="UP000321224"/>
    </source>
</evidence>
<dbReference type="PROSITE" id="PS51510">
    <property type="entry name" value="PHOSPHAGEN_KINASE_C"/>
    <property type="match status" value="1"/>
</dbReference>
<protein>
    <submittedName>
        <fullName evidence="11">Creatine kinase</fullName>
    </submittedName>
</protein>
<dbReference type="Gene3D" id="3.30.590.10">
    <property type="entry name" value="Glutamine synthetase/guanido kinase, catalytic domain"/>
    <property type="match status" value="1"/>
</dbReference>
<dbReference type="CDD" id="cd07931">
    <property type="entry name" value="eukaryotic_phosphagen_kinases"/>
    <property type="match status" value="1"/>
</dbReference>
<dbReference type="GO" id="GO:0005524">
    <property type="term" value="F:ATP binding"/>
    <property type="evidence" value="ECO:0007669"/>
    <property type="project" value="UniProtKB-UniRule"/>
</dbReference>
<dbReference type="Pfam" id="PF02807">
    <property type="entry name" value="ATP-gua_PtransN"/>
    <property type="match status" value="1"/>
</dbReference>
<keyword evidence="3 6" id="KW-0547">Nucleotide-binding</keyword>
<dbReference type="Proteomes" id="UP000321224">
    <property type="component" value="Unassembled WGS sequence"/>
</dbReference>
<keyword evidence="5 6" id="KW-0067">ATP-binding</keyword>
<name>A0A511HES9_9BACT</name>
<dbReference type="InterPro" id="IPR022413">
    <property type="entry name" value="ATP-guanido_PTrfase_N"/>
</dbReference>
<dbReference type="EMBL" id="BJVY01000021">
    <property type="protein sequence ID" value="GEL72053.1"/>
    <property type="molecule type" value="Genomic_DNA"/>
</dbReference>
<reference evidence="10 13" key="2">
    <citation type="submission" date="2019-07" db="EMBL/GenBank/DDBJ databases">
        <title>Whole genome shotgun sequence of Myxococcus virescens NBRC 100334.</title>
        <authorList>
            <person name="Hosoyama A."/>
            <person name="Uohara A."/>
            <person name="Ohji S."/>
            <person name="Ichikawa N."/>
        </authorList>
    </citation>
    <scope>NUCLEOTIDE SEQUENCE [LARGE SCALE GENOMIC DNA]</scope>
    <source>
        <strain evidence="10 13">NBRC 100334</strain>
    </source>
</reference>
<dbReference type="FunFam" id="3.30.590.10:FF:000006">
    <property type="entry name" value="Arginine kinase 1"/>
    <property type="match status" value="1"/>
</dbReference>
<dbReference type="EMBL" id="FNAJ01000003">
    <property type="protein sequence ID" value="SDD99476.1"/>
    <property type="molecule type" value="Genomic_DNA"/>
</dbReference>
<dbReference type="Gene3D" id="1.10.135.10">
    <property type="entry name" value="ATP:guanido phosphotransferase, N-terminal domain"/>
    <property type="match status" value="1"/>
</dbReference>
<dbReference type="GO" id="GO:0046314">
    <property type="term" value="P:phosphocreatine biosynthetic process"/>
    <property type="evidence" value="ECO:0007669"/>
    <property type="project" value="InterPro"/>
</dbReference>
<dbReference type="RefSeq" id="WP_090489802.1">
    <property type="nucleotide sequence ID" value="NZ_BJVY01000021.1"/>
</dbReference>
<evidence type="ECO:0000259" key="8">
    <source>
        <dbReference type="PROSITE" id="PS51509"/>
    </source>
</evidence>
<evidence type="ECO:0000256" key="6">
    <source>
        <dbReference type="PROSITE-ProRule" id="PRU00843"/>
    </source>
</evidence>
<feature type="binding site" evidence="6">
    <location>
        <position position="203"/>
    </location>
    <ligand>
        <name>ATP</name>
        <dbReference type="ChEBI" id="CHEBI:30616"/>
    </ligand>
</feature>
<dbReference type="GO" id="GO:0004111">
    <property type="term" value="F:creatine kinase activity"/>
    <property type="evidence" value="ECO:0007669"/>
    <property type="project" value="InterPro"/>
</dbReference>
<dbReference type="InterPro" id="IPR000749">
    <property type="entry name" value="ATP-guanido_PTrfase"/>
</dbReference>
<comment type="caution">
    <text evidence="10">The sequence shown here is derived from an EMBL/GenBank/DDBJ whole genome shotgun (WGS) entry which is preliminary data.</text>
</comment>
<reference evidence="11 12" key="1">
    <citation type="submission" date="2016-10" db="EMBL/GenBank/DDBJ databases">
        <authorList>
            <person name="Varghese N."/>
            <person name="Submissions S."/>
        </authorList>
    </citation>
    <scope>NUCLEOTIDE SEQUENCE [LARGE SCALE GENOMIC DNA]</scope>
    <source>
        <strain evidence="11 12">DSM 2260</strain>
    </source>
</reference>
<dbReference type="Proteomes" id="UP000198717">
    <property type="component" value="Unassembled WGS sequence"/>
</dbReference>
<comment type="similarity">
    <text evidence="1 6 7">Belongs to the ATP:guanido phosphotransferase family.</text>
</comment>
<dbReference type="Pfam" id="PF00217">
    <property type="entry name" value="ATP-gua_Ptrans"/>
    <property type="match status" value="1"/>
</dbReference>
<feature type="binding site" evidence="6">
    <location>
        <begin position="254"/>
        <end position="258"/>
    </location>
    <ligand>
        <name>ATP</name>
        <dbReference type="ChEBI" id="CHEBI:30616"/>
    </ligand>
</feature>
<evidence type="ECO:0000313" key="12">
    <source>
        <dbReference type="Proteomes" id="UP000198717"/>
    </source>
</evidence>
<evidence type="ECO:0000256" key="4">
    <source>
        <dbReference type="ARBA" id="ARBA00022777"/>
    </source>
</evidence>
<dbReference type="InterPro" id="IPR022414">
    <property type="entry name" value="ATP-guanido_PTrfase_cat"/>
</dbReference>
<dbReference type="SUPFAM" id="SSF48034">
    <property type="entry name" value="Guanido kinase N-terminal domain"/>
    <property type="match status" value="1"/>
</dbReference>
<evidence type="ECO:0000256" key="5">
    <source>
        <dbReference type="ARBA" id="ARBA00022840"/>
    </source>
</evidence>
<dbReference type="PANTHER" id="PTHR11547">
    <property type="entry name" value="ARGININE OR CREATINE KINASE"/>
    <property type="match status" value="1"/>
</dbReference>
<keyword evidence="4 6" id="KW-0418">Kinase</keyword>
<dbReference type="GO" id="GO:0005615">
    <property type="term" value="C:extracellular space"/>
    <property type="evidence" value="ECO:0007669"/>
    <property type="project" value="TreeGrafter"/>
</dbReference>
<dbReference type="PROSITE" id="PS00112">
    <property type="entry name" value="PHOSPHAGEN_KINASE"/>
    <property type="match status" value="1"/>
</dbReference>
<dbReference type="PANTHER" id="PTHR11547:SF38">
    <property type="entry name" value="ARGININE KINASE 1-RELATED"/>
    <property type="match status" value="1"/>
</dbReference>
<evidence type="ECO:0000259" key="9">
    <source>
        <dbReference type="PROSITE" id="PS51510"/>
    </source>
</evidence>
<evidence type="ECO:0000256" key="7">
    <source>
        <dbReference type="RuleBase" id="RU000505"/>
    </source>
</evidence>
<feature type="domain" description="Phosphagen kinase N-terminal" evidence="8">
    <location>
        <begin position="1"/>
        <end position="67"/>
    </location>
</feature>
<sequence>MLLHKHLTPELKSRLERLTTRNGWTLRKAIQSGLDHGDSQMGVYAGDSESYALFSPLLHPIIRDHSGHDLSGHTSDFSLDGLPQDDLDPTGEFILSTRVRVGRNLARYAFPPAIGARDRAALEAEVVQVLSGLRGHLAGEYHPLASLSEAERRELVQHHVLFQQSDRFLDSAGVNRDWPRNRGIFHSADMRFIVWVGEEDALRIISMQPGSGLAQTYLRLQTALEQLDGQLDFAQDSRLGFLTACPTNLGTAMRASVLIRLPHLSRRPDFRARCARLGLAVRGLHGEHSEARDGIHDVSNATRLGVTERDIYEQLRTGIHALMEMESAARKRGPPKAAPGN</sequence>
<evidence type="ECO:0000256" key="2">
    <source>
        <dbReference type="ARBA" id="ARBA00022679"/>
    </source>
</evidence>
<feature type="domain" description="Phosphagen kinase C-terminal" evidence="9">
    <location>
        <begin position="93"/>
        <end position="329"/>
    </location>
</feature>
<proteinExistence type="inferred from homology"/>
<evidence type="ECO:0000256" key="3">
    <source>
        <dbReference type="ARBA" id="ARBA00022741"/>
    </source>
</evidence>